<dbReference type="GO" id="GO:0016075">
    <property type="term" value="P:rRNA catabolic process"/>
    <property type="evidence" value="ECO:0007669"/>
    <property type="project" value="TreeGrafter"/>
</dbReference>
<feature type="compositionally biased region" description="Polar residues" evidence="5">
    <location>
        <begin position="1292"/>
        <end position="1306"/>
    </location>
</feature>
<dbReference type="Pfam" id="PF03159">
    <property type="entry name" value="XRN_N"/>
    <property type="match status" value="1"/>
</dbReference>
<feature type="region of interest" description="Disordered" evidence="5">
    <location>
        <begin position="1201"/>
        <end position="1333"/>
    </location>
</feature>
<evidence type="ECO:0000259" key="10">
    <source>
        <dbReference type="Pfam" id="PF18334"/>
    </source>
</evidence>
<dbReference type="PANTHER" id="PTHR12341:SF7">
    <property type="entry name" value="5'-3' EXORIBONUCLEASE 1"/>
    <property type="match status" value="1"/>
</dbReference>
<evidence type="ECO:0000259" key="9">
    <source>
        <dbReference type="Pfam" id="PF18332"/>
    </source>
</evidence>
<dbReference type="InterPro" id="IPR047008">
    <property type="entry name" value="XRN1_SH3_sf"/>
</dbReference>
<dbReference type="FunFam" id="3.40.50.12390:FF:000002">
    <property type="entry name" value="5'-3' exoribonuclease 1"/>
    <property type="match status" value="1"/>
</dbReference>
<keyword evidence="2" id="KW-0378">Hydrolase</keyword>
<dbReference type="Pfam" id="PF17846">
    <property type="entry name" value="XRN_M"/>
    <property type="match status" value="1"/>
</dbReference>
<evidence type="ECO:0000256" key="2">
    <source>
        <dbReference type="ARBA" id="ARBA00022801"/>
    </source>
</evidence>
<dbReference type="GO" id="GO:0004534">
    <property type="term" value="F:5'-3' RNA exonuclease activity"/>
    <property type="evidence" value="ECO:0007669"/>
    <property type="project" value="TreeGrafter"/>
</dbReference>
<dbReference type="Pfam" id="PF18332">
    <property type="entry name" value="XRN1_D1"/>
    <property type="match status" value="1"/>
</dbReference>
<organism evidence="11">
    <name type="scientific">Phallusia mammillata</name>
    <dbReference type="NCBI Taxonomy" id="59560"/>
    <lineage>
        <taxon>Eukaryota</taxon>
        <taxon>Metazoa</taxon>
        <taxon>Chordata</taxon>
        <taxon>Tunicata</taxon>
        <taxon>Ascidiacea</taxon>
        <taxon>Phlebobranchia</taxon>
        <taxon>Ascidiidae</taxon>
        <taxon>Phallusia</taxon>
    </lineage>
</organism>
<feature type="compositionally biased region" description="Low complexity" evidence="5">
    <location>
        <begin position="1865"/>
        <end position="1876"/>
    </location>
</feature>
<dbReference type="GO" id="GO:0005634">
    <property type="term" value="C:nucleus"/>
    <property type="evidence" value="ECO:0007669"/>
    <property type="project" value="TreeGrafter"/>
</dbReference>
<keyword evidence="1" id="KW-0540">Nuclease</keyword>
<dbReference type="InterPro" id="IPR027073">
    <property type="entry name" value="5_3_exoribonuclease"/>
</dbReference>
<feature type="domain" description="Xrn1 N-terminal" evidence="6">
    <location>
        <begin position="1"/>
        <end position="227"/>
    </location>
</feature>
<evidence type="ECO:0000256" key="5">
    <source>
        <dbReference type="SAM" id="MobiDB-lite"/>
    </source>
</evidence>
<dbReference type="Gene3D" id="2.30.30.750">
    <property type="match status" value="1"/>
</dbReference>
<keyword evidence="3" id="KW-0269">Exonuclease</keyword>
<evidence type="ECO:0000259" key="8">
    <source>
        <dbReference type="Pfam" id="PF18129"/>
    </source>
</evidence>
<evidence type="ECO:0000259" key="7">
    <source>
        <dbReference type="Pfam" id="PF17846"/>
    </source>
</evidence>
<dbReference type="Gene3D" id="2.170.260.40">
    <property type="match status" value="1"/>
</dbReference>
<feature type="compositionally biased region" description="Polar residues" evidence="5">
    <location>
        <begin position="1239"/>
        <end position="1255"/>
    </location>
</feature>
<dbReference type="Gene3D" id="3.40.50.12390">
    <property type="match status" value="2"/>
</dbReference>
<dbReference type="InterPro" id="IPR041106">
    <property type="entry name" value="XRN1_D2_D3"/>
</dbReference>
<accession>A0A6F9DXP2</accession>
<dbReference type="CDD" id="cd18673">
    <property type="entry name" value="PIN_XRN1-2-like"/>
    <property type="match status" value="1"/>
</dbReference>
<dbReference type="Pfam" id="PF18129">
    <property type="entry name" value="SH3_12"/>
    <property type="match status" value="1"/>
</dbReference>
<feature type="domain" description="5'-3' exoribonuclease 1 D1" evidence="9">
    <location>
        <begin position="651"/>
        <end position="860"/>
    </location>
</feature>
<feature type="compositionally biased region" description="Polar residues" evidence="5">
    <location>
        <begin position="1893"/>
        <end position="1902"/>
    </location>
</feature>
<dbReference type="GO" id="GO:0000956">
    <property type="term" value="P:nuclear-transcribed mRNA catabolic process"/>
    <property type="evidence" value="ECO:0007669"/>
    <property type="project" value="TreeGrafter"/>
</dbReference>
<evidence type="ECO:0000256" key="1">
    <source>
        <dbReference type="ARBA" id="ARBA00022722"/>
    </source>
</evidence>
<dbReference type="GO" id="GO:0003723">
    <property type="term" value="F:RNA binding"/>
    <property type="evidence" value="ECO:0007669"/>
    <property type="project" value="TreeGrafter"/>
</dbReference>
<dbReference type="InterPro" id="IPR004859">
    <property type="entry name" value="Xrn1_N"/>
</dbReference>
<gene>
    <name evidence="11" type="primary">Xrn1</name>
</gene>
<dbReference type="EMBL" id="LR791946">
    <property type="protein sequence ID" value="CAB3267808.1"/>
    <property type="molecule type" value="mRNA"/>
</dbReference>
<feature type="compositionally biased region" description="Basic and acidic residues" evidence="5">
    <location>
        <begin position="1549"/>
        <end position="1569"/>
    </location>
</feature>
<dbReference type="Pfam" id="PF18334">
    <property type="entry name" value="XRN1_D2_D3"/>
    <property type="match status" value="1"/>
</dbReference>
<evidence type="ECO:0000256" key="3">
    <source>
        <dbReference type="ARBA" id="ARBA00022839"/>
    </source>
</evidence>
<feature type="domain" description="Xrn1 helical" evidence="7">
    <location>
        <begin position="274"/>
        <end position="617"/>
    </location>
</feature>
<dbReference type="PANTHER" id="PTHR12341">
    <property type="entry name" value="5'-&gt;3' EXORIBONUCLEASE"/>
    <property type="match status" value="1"/>
</dbReference>
<dbReference type="Gene3D" id="1.25.40.1050">
    <property type="match status" value="1"/>
</dbReference>
<reference evidence="11" key="1">
    <citation type="submission" date="2020-04" db="EMBL/GenBank/DDBJ databases">
        <authorList>
            <person name="Neveu A P."/>
        </authorList>
    </citation>
    <scope>NUCLEOTIDE SEQUENCE</scope>
    <source>
        <tissue evidence="11">Whole embryo</tissue>
    </source>
</reference>
<feature type="domain" description="Exoribonuclease Xrn1 D2/D3" evidence="10">
    <location>
        <begin position="866"/>
        <end position="1080"/>
    </location>
</feature>
<feature type="compositionally biased region" description="Polar residues" evidence="5">
    <location>
        <begin position="1527"/>
        <end position="1537"/>
    </location>
</feature>
<name>A0A6F9DXP2_9ASCI</name>
<feature type="region of interest" description="Disordered" evidence="5">
    <location>
        <begin position="1345"/>
        <end position="1388"/>
    </location>
</feature>
<feature type="region of interest" description="Disordered" evidence="5">
    <location>
        <begin position="1527"/>
        <end position="1592"/>
    </location>
</feature>
<feature type="region of interest" description="Disordered" evidence="5">
    <location>
        <begin position="1862"/>
        <end position="1934"/>
    </location>
</feature>
<feature type="compositionally biased region" description="Polar residues" evidence="5">
    <location>
        <begin position="1204"/>
        <end position="1213"/>
    </location>
</feature>
<evidence type="ECO:0000256" key="4">
    <source>
        <dbReference type="ARBA" id="ARBA00038299"/>
    </source>
</evidence>
<dbReference type="InterPro" id="IPR041412">
    <property type="entry name" value="Xrn1_helical"/>
</dbReference>
<feature type="compositionally biased region" description="Low complexity" evidence="5">
    <location>
        <begin position="1361"/>
        <end position="1378"/>
    </location>
</feature>
<evidence type="ECO:0000313" key="11">
    <source>
        <dbReference type="EMBL" id="CAB3267808.1"/>
    </source>
</evidence>
<feature type="domain" description="5'-3' exoribonuclease 1 SH3-like" evidence="8">
    <location>
        <begin position="1110"/>
        <end position="1183"/>
    </location>
</feature>
<comment type="similarity">
    <text evidence="4">Belongs to the 5'-3' exonuclease family.</text>
</comment>
<sequence length="1934" mass="218917">MGVPKFYRWISERYPCLSEVVKEYQVPEFDNLYLDMNGIIHTCSHPNDDDPHFRITEEQIFQDIFRYIEVLFRIIRPQKTFFMAVDGVAPRAKMNQQRGRRFRSAKEAEANIKAALLKGETLPTEKRFDSNCITPGTSFMERLQNQLEYFVKTKISHDRMWQGVDVYLSGHQTPGEGEHKIMEFIRYDRSQPGYNANTRHCLYGLDADLIILGLCTHEPHFSLLREEVKFTRSKKNSRTSRAEETTFHLLHISLLREYIDHEFKLLKTTLSFPYDIEAIIDDWVLMGFLIGNDFIPHLPDLHIAQNALPFLYQTYIKVLPSLDGYLNERGIIHLKRFQAFLEAISSYDHDHFEEVYDDYKWMASKTSAKKSAKKENQSPVDKKLELQQNAEAKSIRIVKDLAIQQGTMTPSEGSESHDEWEGDAEFDTFQQEFKLHKKHYYEEKFKITASTDAVDRIAYEYILGLQWICHYYYNGVQSWSWYYPYHYSPYMSDLQRISNFKLKFKLNKPFLPFQQLMAVLPAASNDCVPEALWKLMDEETSPIGDFYPVKFNTDWNGKQQDWEAVVLIPFIDENRLIKAMEPCVQKLTASERRRNQPGPCLLFQHDPNQTTFVKSTLEAVFPNIETCTARLTTISSQQWLKKDFRSYVKGLLPDCHLSVYYHGFPTLYHLPHRSYLKKAGVRVFQSMSRGENMILEIMSTDEQLQKLDDGKQSYSALSKLDESLEEIGGRLLGNSVYVNWPHMEEAKVIAVSDGSVKYLLREHVSGSRGSKHRLVRKEMSPREKEEFRGELHDVHEKYLYRHGIEVGHTDVVIFAQLLQGCKYICGKQGEITLEKQWSSVPVAYPLQATIKDISVKDPTFKKLKSLSELFPKNAEVFNLGVPHYGCYGQVVQAKESNATVKFQVPEEPDFSKVLSQSSKLSSYQPSWRLASTIGISNFLFCRITGSIYIFYPPTRKWNVGLNLRFSKENSGIAGFSKKSNNEWLYSEAVGSVLREYLERFPKVFSYLQRVLSRGNENQIDAEAMFGSEVVQEKLQELSKWLKAQPCYDGQKVHESSNTVEPEVIKAICNTLDQFKNEGKRETREVTVGVRPHFLYRPLTQQGTLIPDKNAQHQLLDRVVNVRDGYTVPLGFRGTIVGIHSQSKNEKDLMFDVLFDEEFLGGLTLGGRCPQRRGYKLPSCAIINISYGERFLNKDSKPVAVVRPNHQTGSSDRYSNPPMGPNLGQGRFVQSRHSAFKPANKNQPPKTYKQSSQHHQPVQLLQRGTNQPHSSHHTPPMSSSRQDNSFEEMWQSLKLSSQSLPNPSQTQSAPASKPTSTKSSTSTAKQQERSSNDGIMTMLKAAKTLPKVPRSLPTAPEQQSGSQSNISVSKNNSNNSTVSHPENRSEEFTRKLKESLKITPKPSTNTGTEADQISLNQLLSSLKLSNEAQTTTQMSQNVQFDPLQKLMSPAAHGQLLTPDSFVVSVSKTEANKVTTGVPVFTRQFQKPVSTSKAHQSTSAFLKEGTEKLCEILSLGSQEDKIKEESECETTWSTASNDGETAAGCESDAASQHEEQEGIDKENIINKKKDLSEDEEIVRSTSVEDGNTDDRPPNRTAVDVLLDWCKLNHVFTPIYTCSDSMQEKGKYQATVQLWNGARFQSLPMPTPEQATDMVASQALSHLMPTGQPPVPAISPAYRNLSPQQLPIHPMQQQQQTQQPPYFVAQQPYYLPDVATQQGYPGPLVPGYPPKYFLSNHPVPPQVATSAERPPVPTNVPPPAIPMQMVANYMQMGPDGPIMVPGYPYPMAPPPRFHPATIPIPATNTHPPMYRTMSPIRTDAYGQQMMTGGYSTSTTKSGPVGMRPVYMVADHTFIPPQVMKMRLAQNAPTTSSPLPVSSPQERSPSAKYIISDLPPAQSNNPSTVATPGGKGTSKSRSVNDDGKKSKPKLAITFAGKK</sequence>
<dbReference type="InterPro" id="IPR041385">
    <property type="entry name" value="SH3_12"/>
</dbReference>
<protein>
    <submittedName>
        <fullName evidence="11">5'-3' exoribonuclease 1</fullName>
    </submittedName>
</protein>
<dbReference type="InterPro" id="IPR040992">
    <property type="entry name" value="XRN1_D1"/>
</dbReference>
<evidence type="ECO:0000259" key="6">
    <source>
        <dbReference type="Pfam" id="PF03159"/>
    </source>
</evidence>
<proteinExistence type="evidence at transcript level"/>
<dbReference type="InterPro" id="IPR047007">
    <property type="entry name" value="XRN1_D1_sf"/>
</dbReference>
<feature type="compositionally biased region" description="Low complexity" evidence="5">
    <location>
        <begin position="1307"/>
        <end position="1324"/>
    </location>
</feature>